<dbReference type="EMBL" id="BPLQ01015341">
    <property type="protein sequence ID" value="GIY87423.1"/>
    <property type="molecule type" value="Genomic_DNA"/>
</dbReference>
<dbReference type="InterPro" id="IPR046371">
    <property type="entry name" value="Bcl-2_BH1-3"/>
</dbReference>
<dbReference type="GO" id="GO:0008630">
    <property type="term" value="P:intrinsic apoptotic signaling pathway in response to DNA damage"/>
    <property type="evidence" value="ECO:0007669"/>
    <property type="project" value="TreeGrafter"/>
</dbReference>
<proteinExistence type="inferred from homology"/>
<dbReference type="InterPro" id="IPR026298">
    <property type="entry name" value="Bcl-2_fam"/>
</dbReference>
<keyword evidence="7" id="KW-1185">Reference proteome</keyword>
<dbReference type="Pfam" id="PF00452">
    <property type="entry name" value="Bcl-2"/>
    <property type="match status" value="1"/>
</dbReference>
<evidence type="ECO:0000256" key="3">
    <source>
        <dbReference type="SAM" id="MobiDB-lite"/>
    </source>
</evidence>
<dbReference type="SMART" id="SM00337">
    <property type="entry name" value="BCL"/>
    <property type="match status" value="1"/>
</dbReference>
<sequence>MEDSGQRNSRTELSQNGDGSSSIDPAVAVFVSEFLQYKLGLCGYQWTSPLITSRAVGNRSIAAQVGIALRSLADDFASQFKEQFDEMCDKLNITAGNLKPTIEGVADELFSEGIKWARIVAFFVFGSELAVHCRNKNCFDLINLIAYSQSTYITEKLLPWINDHGGWEGLIQFKEGESTEKEPSNRWPSAKNLLCLGIGALGAITIGAVFTKS</sequence>
<dbReference type="GO" id="GO:0005741">
    <property type="term" value="C:mitochondrial outer membrane"/>
    <property type="evidence" value="ECO:0007669"/>
    <property type="project" value="TreeGrafter"/>
</dbReference>
<reference evidence="6 7" key="1">
    <citation type="submission" date="2021-06" db="EMBL/GenBank/DDBJ databases">
        <title>Caerostris darwini draft genome.</title>
        <authorList>
            <person name="Kono N."/>
            <person name="Arakawa K."/>
        </authorList>
    </citation>
    <scope>NUCLEOTIDE SEQUENCE [LARGE SCALE GENOMIC DNA]</scope>
</reference>
<dbReference type="CDD" id="cd06845">
    <property type="entry name" value="Bcl-2_like"/>
    <property type="match status" value="1"/>
</dbReference>
<keyword evidence="4" id="KW-1133">Transmembrane helix</keyword>
<dbReference type="InterPro" id="IPR020726">
    <property type="entry name" value="Bcl2_BH2_motif_CS"/>
</dbReference>
<dbReference type="Proteomes" id="UP001054837">
    <property type="component" value="Unassembled WGS sequence"/>
</dbReference>
<protein>
    <submittedName>
        <fullName evidence="6">Apoptosis regulator Bcl-2</fullName>
    </submittedName>
</protein>
<dbReference type="InterPro" id="IPR002475">
    <property type="entry name" value="Bcl2-like"/>
</dbReference>
<organism evidence="6 7">
    <name type="scientific">Caerostris darwini</name>
    <dbReference type="NCBI Taxonomy" id="1538125"/>
    <lineage>
        <taxon>Eukaryota</taxon>
        <taxon>Metazoa</taxon>
        <taxon>Ecdysozoa</taxon>
        <taxon>Arthropoda</taxon>
        <taxon>Chelicerata</taxon>
        <taxon>Arachnida</taxon>
        <taxon>Araneae</taxon>
        <taxon>Araneomorphae</taxon>
        <taxon>Entelegynae</taxon>
        <taxon>Araneoidea</taxon>
        <taxon>Araneidae</taxon>
        <taxon>Caerostris</taxon>
    </lineage>
</organism>
<evidence type="ECO:0000313" key="7">
    <source>
        <dbReference type="Proteomes" id="UP001054837"/>
    </source>
</evidence>
<keyword evidence="4" id="KW-0472">Membrane</keyword>
<gene>
    <name evidence="6" type="primary">Bcl2</name>
    <name evidence="6" type="ORF">CDAR_320691</name>
</gene>
<dbReference type="GO" id="GO:0001836">
    <property type="term" value="P:release of cytochrome c from mitochondria"/>
    <property type="evidence" value="ECO:0007669"/>
    <property type="project" value="TreeGrafter"/>
</dbReference>
<evidence type="ECO:0000256" key="2">
    <source>
        <dbReference type="ARBA" id="ARBA00022703"/>
    </source>
</evidence>
<dbReference type="PANTHER" id="PTHR11256">
    <property type="entry name" value="BCL-2 RELATED"/>
    <property type="match status" value="1"/>
</dbReference>
<dbReference type="GO" id="GO:0042981">
    <property type="term" value="P:regulation of apoptotic process"/>
    <property type="evidence" value="ECO:0007669"/>
    <property type="project" value="InterPro"/>
</dbReference>
<dbReference type="GO" id="GO:0051400">
    <property type="term" value="F:BH domain binding"/>
    <property type="evidence" value="ECO:0007669"/>
    <property type="project" value="TreeGrafter"/>
</dbReference>
<evidence type="ECO:0000313" key="6">
    <source>
        <dbReference type="EMBL" id="GIY87423.1"/>
    </source>
</evidence>
<dbReference type="PROSITE" id="PS01258">
    <property type="entry name" value="BH2"/>
    <property type="match status" value="1"/>
</dbReference>
<dbReference type="AlphaFoldDB" id="A0AAV4X0Z9"/>
<comment type="caution">
    <text evidence="6">The sequence shown here is derived from an EMBL/GenBank/DDBJ whole genome shotgun (WGS) entry which is preliminary data.</text>
</comment>
<evidence type="ECO:0000259" key="5">
    <source>
        <dbReference type="SMART" id="SM00337"/>
    </source>
</evidence>
<dbReference type="PANTHER" id="PTHR11256:SF50">
    <property type="entry name" value="APOPTOSIS REGULATOR CED-9"/>
    <property type="match status" value="1"/>
</dbReference>
<dbReference type="GO" id="GO:0097192">
    <property type="term" value="P:extrinsic apoptotic signaling pathway in absence of ligand"/>
    <property type="evidence" value="ECO:0007669"/>
    <property type="project" value="TreeGrafter"/>
</dbReference>
<evidence type="ECO:0000256" key="4">
    <source>
        <dbReference type="SAM" id="Phobius"/>
    </source>
</evidence>
<feature type="region of interest" description="Disordered" evidence="3">
    <location>
        <begin position="1"/>
        <end position="21"/>
    </location>
</feature>
<dbReference type="InterPro" id="IPR036834">
    <property type="entry name" value="Bcl-2-like_sf"/>
</dbReference>
<dbReference type="PRINTS" id="PR01862">
    <property type="entry name" value="BCL2FAMILY"/>
</dbReference>
<dbReference type="PROSITE" id="PS50062">
    <property type="entry name" value="BCL2_FAMILY"/>
    <property type="match status" value="1"/>
</dbReference>
<keyword evidence="2" id="KW-0053">Apoptosis</keyword>
<name>A0AAV4X0Z9_9ARAC</name>
<feature type="transmembrane region" description="Helical" evidence="4">
    <location>
        <begin position="193"/>
        <end position="211"/>
    </location>
</feature>
<keyword evidence="4" id="KW-0812">Transmembrane</keyword>
<accession>A0AAV4X0Z9</accession>
<comment type="similarity">
    <text evidence="1">Belongs to the Bcl-2 family.</text>
</comment>
<dbReference type="SUPFAM" id="SSF56854">
    <property type="entry name" value="Bcl-2 inhibitors of programmed cell death"/>
    <property type="match status" value="1"/>
</dbReference>
<dbReference type="Gene3D" id="1.10.437.10">
    <property type="entry name" value="Blc2-like"/>
    <property type="match status" value="1"/>
</dbReference>
<evidence type="ECO:0000256" key="1">
    <source>
        <dbReference type="ARBA" id="ARBA00009458"/>
    </source>
</evidence>
<feature type="domain" description="Bcl-2 Bcl-2 homology region 1-3" evidence="5">
    <location>
        <begin position="69"/>
        <end position="167"/>
    </location>
</feature>